<dbReference type="OrthoDB" id="9787486at2"/>
<dbReference type="RefSeq" id="WP_067859861.1">
    <property type="nucleotide sequence ID" value="NZ_JACKUA010000017.1"/>
</dbReference>
<keyword evidence="3" id="KW-1185">Reference proteome</keyword>
<evidence type="ECO:0000313" key="2">
    <source>
        <dbReference type="EMBL" id="ORX11293.1"/>
    </source>
</evidence>
<sequence length="65" mass="6861">MANNDFSPSQEQVSAAFEFAGVTVPADRVAANYETYSSTLALIRKASAPGLGETVPAVGFKAHWD</sequence>
<accession>A0A132PBY8</accession>
<name>A0A132PBY8_9MYCO</name>
<evidence type="ECO:0000313" key="4">
    <source>
        <dbReference type="Proteomes" id="UP000193964"/>
    </source>
</evidence>
<organism evidence="1 3">
    <name type="scientific">Mycolicibacterium wolinskyi</name>
    <dbReference type="NCBI Taxonomy" id="59750"/>
    <lineage>
        <taxon>Bacteria</taxon>
        <taxon>Bacillati</taxon>
        <taxon>Actinomycetota</taxon>
        <taxon>Actinomycetes</taxon>
        <taxon>Mycobacteriales</taxon>
        <taxon>Mycobacteriaceae</taxon>
        <taxon>Mycolicibacterium</taxon>
    </lineage>
</organism>
<dbReference type="Proteomes" id="UP000193964">
    <property type="component" value="Unassembled WGS sequence"/>
</dbReference>
<reference evidence="1 3" key="1">
    <citation type="submission" date="2015-07" db="EMBL/GenBank/DDBJ databases">
        <title>A draft genome sequence of Mycobacterium wolinskyi.</title>
        <authorList>
            <person name="de Man T.J."/>
            <person name="Perry K.A."/>
            <person name="Coulliette A.D."/>
            <person name="Jensen B."/>
            <person name="Toney N.C."/>
            <person name="Limbago B.M."/>
            <person name="Noble-Wang J."/>
        </authorList>
    </citation>
    <scope>NUCLEOTIDE SEQUENCE [LARGE SCALE GENOMIC DNA]</scope>
    <source>
        <strain evidence="1 3">CDC_01</strain>
    </source>
</reference>
<gene>
    <name evidence="1" type="ORF">AFM11_35585</name>
    <name evidence="2" type="ORF">AWC31_02665</name>
</gene>
<dbReference type="STRING" id="59750.AWC31_02665"/>
<dbReference type="EMBL" id="LQQA01000031">
    <property type="protein sequence ID" value="ORX11293.1"/>
    <property type="molecule type" value="Genomic_DNA"/>
</dbReference>
<proteinExistence type="predicted"/>
<dbReference type="PATRIC" id="fig|59750.3.peg.5853"/>
<dbReference type="EMBL" id="LGTW01000045">
    <property type="protein sequence ID" value="KWX19502.1"/>
    <property type="molecule type" value="Genomic_DNA"/>
</dbReference>
<evidence type="ECO:0000313" key="3">
    <source>
        <dbReference type="Proteomes" id="UP000070612"/>
    </source>
</evidence>
<dbReference type="AlphaFoldDB" id="A0A132PBY8"/>
<comment type="caution">
    <text evidence="1">The sequence shown here is derived from an EMBL/GenBank/DDBJ whole genome shotgun (WGS) entry which is preliminary data.</text>
</comment>
<dbReference type="Proteomes" id="UP000070612">
    <property type="component" value="Unassembled WGS sequence"/>
</dbReference>
<protein>
    <submittedName>
        <fullName evidence="1">Uncharacterized protein</fullName>
    </submittedName>
</protein>
<evidence type="ECO:0000313" key="1">
    <source>
        <dbReference type="EMBL" id="KWX19502.1"/>
    </source>
</evidence>
<reference evidence="2 4" key="2">
    <citation type="submission" date="2016-01" db="EMBL/GenBank/DDBJ databases">
        <title>The new phylogeny of the genus Mycobacterium.</title>
        <authorList>
            <person name="Tarcisio F."/>
            <person name="Conor M."/>
            <person name="Antonella G."/>
            <person name="Elisabetta G."/>
            <person name="Giulia F.S."/>
            <person name="Sara T."/>
            <person name="Anna F."/>
            <person name="Clotilde B."/>
            <person name="Roberto B."/>
            <person name="Veronica D.S."/>
            <person name="Fabio R."/>
            <person name="Monica P."/>
            <person name="Olivier J."/>
            <person name="Enrico T."/>
            <person name="Nicola S."/>
        </authorList>
    </citation>
    <scope>NUCLEOTIDE SEQUENCE [LARGE SCALE GENOMIC DNA]</scope>
    <source>
        <strain evidence="2 4">ATCC 700010</strain>
    </source>
</reference>